<evidence type="ECO:0000313" key="1">
    <source>
        <dbReference type="EnsemblPlants" id="ONIVA02G08750.1"/>
    </source>
</evidence>
<dbReference type="eggNOG" id="ENOG502R3PM">
    <property type="taxonomic scope" value="Eukaryota"/>
</dbReference>
<proteinExistence type="predicted"/>
<dbReference type="HOGENOM" id="CLU_134071_0_0_1"/>
<reference evidence="1" key="2">
    <citation type="submission" date="2018-04" db="EMBL/GenBank/DDBJ databases">
        <title>OnivRS2 (Oryza nivara Reference Sequence Version 2).</title>
        <authorList>
            <person name="Zhang J."/>
            <person name="Kudrna D."/>
            <person name="Lee S."/>
            <person name="Talag J."/>
            <person name="Rajasekar S."/>
            <person name="Welchert J."/>
            <person name="Hsing Y.-I."/>
            <person name="Wing R.A."/>
        </authorList>
    </citation>
    <scope>NUCLEOTIDE SEQUENCE [LARGE SCALE GENOMIC DNA]</scope>
    <source>
        <strain evidence="1">SL10</strain>
    </source>
</reference>
<protein>
    <submittedName>
        <fullName evidence="1">Uncharacterized protein</fullName>
    </submittedName>
</protein>
<organism evidence="1">
    <name type="scientific">Oryza nivara</name>
    <name type="common">Indian wild rice</name>
    <name type="synonym">Oryza sativa f. spontanea</name>
    <dbReference type="NCBI Taxonomy" id="4536"/>
    <lineage>
        <taxon>Eukaryota</taxon>
        <taxon>Viridiplantae</taxon>
        <taxon>Streptophyta</taxon>
        <taxon>Embryophyta</taxon>
        <taxon>Tracheophyta</taxon>
        <taxon>Spermatophyta</taxon>
        <taxon>Magnoliopsida</taxon>
        <taxon>Liliopsida</taxon>
        <taxon>Poales</taxon>
        <taxon>Poaceae</taxon>
        <taxon>BOP clade</taxon>
        <taxon>Oryzoideae</taxon>
        <taxon>Oryzeae</taxon>
        <taxon>Oryzinae</taxon>
        <taxon>Oryza</taxon>
    </lineage>
</organism>
<dbReference type="PANTHER" id="PTHR34996:SF2">
    <property type="entry name" value="OS02G0193732 PROTEIN"/>
    <property type="match status" value="1"/>
</dbReference>
<dbReference type="OMA" id="GHRVCHV"/>
<reference evidence="1" key="1">
    <citation type="submission" date="2015-04" db="UniProtKB">
        <authorList>
            <consortium name="EnsemblPlants"/>
        </authorList>
    </citation>
    <scope>IDENTIFICATION</scope>
    <source>
        <strain evidence="1">SL10</strain>
    </source>
</reference>
<accession>A0A0E0G377</accession>
<dbReference type="Gramene" id="ONIVA02G08750.1">
    <property type="protein sequence ID" value="ONIVA02G08750.1"/>
    <property type="gene ID" value="ONIVA02G08750"/>
</dbReference>
<dbReference type="AlphaFoldDB" id="A0A0E0G377"/>
<evidence type="ECO:0000313" key="2">
    <source>
        <dbReference type="Proteomes" id="UP000006591"/>
    </source>
</evidence>
<dbReference type="PANTHER" id="PTHR34996">
    <property type="entry name" value="OS06G0327400 PROTEIN"/>
    <property type="match status" value="1"/>
</dbReference>
<name>A0A0E0G377_ORYNI</name>
<keyword evidence="2" id="KW-1185">Reference proteome</keyword>
<sequence length="170" mass="19061">MTKSHSNSCHFSDSISRRIVMQQRCEAESDQTKSQPHKTKAQKCSEFPIHKYKVISISCRPATGRRGRRVRHVRLGSVLRLRVRLFGVVGLLLRCLEELNCCPRRWSPATAAAAATTVMRAQRLSQDCRRRRLAAPAEAGGESSFQAEAIADCLEFIKRSYLQPTTASAC</sequence>
<dbReference type="EnsemblPlants" id="ONIVA02G08750.1">
    <property type="protein sequence ID" value="ONIVA02G08750.1"/>
    <property type="gene ID" value="ONIVA02G08750"/>
</dbReference>
<dbReference type="Proteomes" id="UP000006591">
    <property type="component" value="Chromosome 2"/>
</dbReference>